<feature type="region of interest" description="Disordered" evidence="8">
    <location>
        <begin position="340"/>
        <end position="383"/>
    </location>
</feature>
<feature type="compositionally biased region" description="Low complexity" evidence="8">
    <location>
        <begin position="764"/>
        <end position="783"/>
    </location>
</feature>
<dbReference type="InterPro" id="IPR046369">
    <property type="entry name" value="MAML1-3"/>
</dbReference>
<dbReference type="RefSeq" id="XP_018103258.1">
    <property type="nucleotide sequence ID" value="XM_018247769.2"/>
</dbReference>
<sequence>MGETAPPQAPAGNLGIGVAGAGLLGGGSVTPRIHSAIVERLRARIAVCRQHHLNCEGRYERSRAESSDRERENTLHLLTLVQHGQGPRKNNKHNKSTCAPPPDYHHHQQQQQHLQRTEGKEINGNQQPHSSNGLNQRNSALIALQGSLKRRLVVSPPQSKRANGISDHSFLDFKKLRNEHLLAAQSEYHNIDGLHQLNTGDAQMELSGPRSTIHSNNNSNCNSNDLFGFALKDIKKEPGEAVSCGKHLDIPLSHENQMKCGEDSGEQFMDPDLQELFNELTYISVPPMSDTELQNMINITIKQDEPFHIDLGHQNQRTSSSMPLDKVVIKSEYSPGLDSACIASPQMRPSSTGPAFPIPNAPLTSSPNTTAPQNPSQTQVPGTNRLHSWQELSHAQQLKQIAANRQNNIIHQHQPNQPSSWPNMSPNGLTPRPFGDVNIPSSFRHQQLSSHSPSTSNVPVNGAKMMSSYLYKQNASSQNSTNELIKTQDSAKCAVNATHSTQEQIHSNIKPLFHFNHDQSNQQMSSVVNNPSKPVLQYPQQKQPTSSSKQHHEQVQSVSNQQLSRPTTFQQKMTFTKLQQNQPISGLHYSSVHPQQDQHSAAAPGTPTSSKPTSCASPNTGNGYTSQQPLSAQQLMEKANVLQRQMMEQKQQLLLQQQMLVGMEKSNSQDQMSHLNRPPPDYKDQRRSSVGLQQASQYTSGLPTGGVNQSPPATTNPVSTHNLTPPNPNHSSPNHSSRMTPLQGAQNMYGNPPCSQQVMYNASPGTNQMQQQTNPNTTGNNQNSHILPRRSPTAQGNPLPPFSAGSATSPPQFRASLNHGTNMAGQRPPNGMNNSSVSQNWPSQEAKKQSGLCFSNTNQFSSQPLQGILGSQNFAPNPPELQMRAQMSQAPAGQGQTMEPLRGFNNSGQAQMRAQLSPNPNQGGGGTAMAANTFTSPNPVPRGFPGSDTSNDLGSFDFLSTNSDFDFIDTLLKTGHANDDWIKDIILDEIFKNHA</sequence>
<gene>
    <name evidence="11 12" type="primary">maml2.L</name>
</gene>
<dbReference type="OMA" id="GMFNMTL"/>
<feature type="compositionally biased region" description="Polar residues" evidence="8">
    <location>
        <begin position="665"/>
        <end position="674"/>
    </location>
</feature>
<evidence type="ECO:0000256" key="7">
    <source>
        <dbReference type="ARBA" id="ARBA00023242"/>
    </source>
</evidence>
<feature type="domain" description="Neurogenic mastermind-like N-terminal" evidence="9">
    <location>
        <begin position="31"/>
        <end position="91"/>
    </location>
</feature>
<dbReference type="Pfam" id="PF09596">
    <property type="entry name" value="MamL-1"/>
    <property type="match status" value="1"/>
</dbReference>
<dbReference type="InterPro" id="IPR046370">
    <property type="entry name" value="MAML_N_sf"/>
</dbReference>
<evidence type="ECO:0000256" key="1">
    <source>
        <dbReference type="ARBA" id="ARBA00004324"/>
    </source>
</evidence>
<evidence type="ECO:0000256" key="8">
    <source>
        <dbReference type="SAM" id="MobiDB-lite"/>
    </source>
</evidence>
<dbReference type="AlphaFoldDB" id="A0A1L8HJB6"/>
<comment type="similarity">
    <text evidence="2">Belongs to the mastermind family.</text>
</comment>
<evidence type="ECO:0000313" key="10">
    <source>
        <dbReference type="Proteomes" id="UP000186698"/>
    </source>
</evidence>
<dbReference type="Gene3D" id="6.10.250.970">
    <property type="match status" value="1"/>
</dbReference>
<feature type="compositionally biased region" description="Polar residues" evidence="8">
    <location>
        <begin position="555"/>
        <end position="566"/>
    </location>
</feature>
<dbReference type="CTD" id="108708742"/>
<dbReference type="AGR" id="Xenbase:XB-GENE-17346550"/>
<keyword evidence="3" id="KW-0914">Notch signaling pathway</keyword>
<dbReference type="InterPro" id="IPR019082">
    <property type="entry name" value="Mastermind-like_N"/>
</dbReference>
<feature type="compositionally biased region" description="Polar residues" evidence="8">
    <location>
        <begin position="738"/>
        <end position="760"/>
    </location>
</feature>
<comment type="subcellular location">
    <subcellularLocation>
        <location evidence="1">Nucleus speckle</location>
    </subcellularLocation>
</comment>
<keyword evidence="6" id="KW-0804">Transcription</keyword>
<evidence type="ECO:0000313" key="12">
    <source>
        <dbReference type="Xenbase" id="XB-GENE-17346550"/>
    </source>
</evidence>
<feature type="compositionally biased region" description="Polar residues" evidence="8">
    <location>
        <begin position="362"/>
        <end position="383"/>
    </location>
</feature>
<dbReference type="Bgee" id="108708742">
    <property type="expression patterns" value="Expressed in lung and 14 other cell types or tissues"/>
</dbReference>
<dbReference type="GO" id="GO:0007221">
    <property type="term" value="P:positive regulation of transcription of Notch receptor target"/>
    <property type="evidence" value="ECO:0000318"/>
    <property type="project" value="GO_Central"/>
</dbReference>
<dbReference type="GO" id="GO:0005654">
    <property type="term" value="C:nucleoplasm"/>
    <property type="evidence" value="ECO:0000318"/>
    <property type="project" value="GO_Central"/>
</dbReference>
<keyword evidence="10" id="KW-1185">Reference proteome</keyword>
<feature type="region of interest" description="Disordered" evidence="8">
    <location>
        <begin position="665"/>
        <end position="849"/>
    </location>
</feature>
<evidence type="ECO:0000256" key="4">
    <source>
        <dbReference type="ARBA" id="ARBA00023015"/>
    </source>
</evidence>
<dbReference type="SMART" id="SM01275">
    <property type="entry name" value="MamL-1"/>
    <property type="match status" value="1"/>
</dbReference>
<evidence type="ECO:0000256" key="5">
    <source>
        <dbReference type="ARBA" id="ARBA00023159"/>
    </source>
</evidence>
<feature type="compositionally biased region" description="Polar residues" evidence="8">
    <location>
        <begin position="123"/>
        <end position="134"/>
    </location>
</feature>
<feature type="compositionally biased region" description="Polar residues" evidence="8">
    <location>
        <begin position="606"/>
        <end position="630"/>
    </location>
</feature>
<proteinExistence type="inferred from homology"/>
<keyword evidence="7" id="KW-0539">Nucleus</keyword>
<evidence type="ECO:0000259" key="9">
    <source>
        <dbReference type="SMART" id="SM01275"/>
    </source>
</evidence>
<feature type="compositionally biased region" description="Polar residues" evidence="8">
    <location>
        <begin position="688"/>
        <end position="718"/>
    </location>
</feature>
<evidence type="ECO:0000256" key="2">
    <source>
        <dbReference type="ARBA" id="ARBA00008081"/>
    </source>
</evidence>
<dbReference type="GO" id="GO:0003713">
    <property type="term" value="F:transcription coactivator activity"/>
    <property type="evidence" value="ECO:0000318"/>
    <property type="project" value="GO_Central"/>
</dbReference>
<dbReference type="STRING" id="8355.A0A1L8HJB6"/>
<evidence type="ECO:0000256" key="6">
    <source>
        <dbReference type="ARBA" id="ARBA00023163"/>
    </source>
</evidence>
<protein>
    <submittedName>
        <fullName evidence="11">Mastermind-like protein 2</fullName>
    </submittedName>
</protein>
<dbReference type="GeneID" id="108708742"/>
<reference evidence="11" key="1">
    <citation type="submission" date="2025-08" db="UniProtKB">
        <authorList>
            <consortium name="RefSeq"/>
        </authorList>
    </citation>
    <scope>IDENTIFICATION</scope>
    <source>
        <strain evidence="11">J_2021</strain>
        <tissue evidence="11">Erythrocytes</tissue>
    </source>
</reference>
<feature type="compositionally biased region" description="Low complexity" evidence="8">
    <location>
        <begin position="537"/>
        <end position="548"/>
    </location>
</feature>
<evidence type="ECO:0000313" key="11">
    <source>
        <dbReference type="RefSeq" id="XP_018103258.1"/>
    </source>
</evidence>
<dbReference type="PANTHER" id="PTHR15692:SF9">
    <property type="entry name" value="MASTERMIND-LIKE PROTEIN 2"/>
    <property type="match status" value="1"/>
</dbReference>
<organism evidence="10 11">
    <name type="scientific">Xenopus laevis</name>
    <name type="common">African clawed frog</name>
    <dbReference type="NCBI Taxonomy" id="8355"/>
    <lineage>
        <taxon>Eukaryota</taxon>
        <taxon>Metazoa</taxon>
        <taxon>Chordata</taxon>
        <taxon>Craniata</taxon>
        <taxon>Vertebrata</taxon>
        <taxon>Euteleostomi</taxon>
        <taxon>Amphibia</taxon>
        <taxon>Batrachia</taxon>
        <taxon>Anura</taxon>
        <taxon>Pipoidea</taxon>
        <taxon>Pipidae</taxon>
        <taxon>Xenopodinae</taxon>
        <taxon>Xenopus</taxon>
        <taxon>Xenopus</taxon>
    </lineage>
</organism>
<dbReference type="OrthoDB" id="9908492at2759"/>
<dbReference type="KEGG" id="xla:108708742"/>
<feature type="region of interest" description="Disordered" evidence="8">
    <location>
        <begin position="587"/>
        <end position="630"/>
    </location>
</feature>
<evidence type="ECO:0000256" key="3">
    <source>
        <dbReference type="ARBA" id="ARBA00022976"/>
    </source>
</evidence>
<feature type="compositionally biased region" description="Low complexity" evidence="8">
    <location>
        <begin position="719"/>
        <end position="737"/>
    </location>
</feature>
<dbReference type="GO" id="GO:0016607">
    <property type="term" value="C:nuclear speck"/>
    <property type="evidence" value="ECO:0007669"/>
    <property type="project" value="UniProtKB-SubCell"/>
</dbReference>
<feature type="region of interest" description="Disordered" evidence="8">
    <location>
        <begin position="521"/>
        <end position="566"/>
    </location>
</feature>
<feature type="compositionally biased region" description="Polar residues" evidence="8">
    <location>
        <begin position="831"/>
        <end position="843"/>
    </location>
</feature>
<keyword evidence="4" id="KW-0805">Transcription regulation</keyword>
<dbReference type="Proteomes" id="UP000186698">
    <property type="component" value="Chromosome 2L"/>
</dbReference>
<feature type="compositionally biased region" description="Polar residues" evidence="8">
    <location>
        <begin position="521"/>
        <end position="532"/>
    </location>
</feature>
<dbReference type="Xenbase" id="XB-GENE-17346550">
    <property type="gene designation" value="maml2.L"/>
</dbReference>
<keyword evidence="5" id="KW-0010">Activator</keyword>
<feature type="region of interest" description="Disordered" evidence="8">
    <location>
        <begin position="82"/>
        <end position="134"/>
    </location>
</feature>
<accession>A0A1L8HJB6</accession>
<name>A0A1L8HJB6_XENLA</name>
<dbReference type="PaxDb" id="8355-A0A1L8HJB6"/>
<dbReference type="PANTHER" id="PTHR15692">
    <property type="entry name" value="MASTERMIND-LIKE"/>
    <property type="match status" value="1"/>
</dbReference>